<name>A0AAD4IE76_9PLEO</name>
<proteinExistence type="predicted"/>
<sequence>MALIQHRAVYRYFGLSVVVEEPPHPQSPFTIKMGRGAYDTTHVCGDKDSVAVVAIAMHSAKAAEAAKIATVEAAEAAEAKLIRSKKSRGILAARKAAT</sequence>
<keyword evidence="2" id="KW-1185">Reference proteome</keyword>
<evidence type="ECO:0000313" key="2">
    <source>
        <dbReference type="Proteomes" id="UP001199106"/>
    </source>
</evidence>
<reference evidence="1" key="1">
    <citation type="submission" date="2021-07" db="EMBL/GenBank/DDBJ databases">
        <title>Genome Resource of American Ginseng Black Spot Pathogen Alternaria panax.</title>
        <authorList>
            <person name="Qiu C."/>
            <person name="Wang W."/>
            <person name="Liu Z."/>
        </authorList>
    </citation>
    <scope>NUCLEOTIDE SEQUENCE</scope>
    <source>
        <strain evidence="1">BNCC115425</strain>
    </source>
</reference>
<dbReference type="EMBL" id="JAANER010000002">
    <property type="protein sequence ID" value="KAG9193121.1"/>
    <property type="molecule type" value="Genomic_DNA"/>
</dbReference>
<accession>A0AAD4IE76</accession>
<organism evidence="1 2">
    <name type="scientific">Alternaria panax</name>
    <dbReference type="NCBI Taxonomy" id="48097"/>
    <lineage>
        <taxon>Eukaryota</taxon>
        <taxon>Fungi</taxon>
        <taxon>Dikarya</taxon>
        <taxon>Ascomycota</taxon>
        <taxon>Pezizomycotina</taxon>
        <taxon>Dothideomycetes</taxon>
        <taxon>Pleosporomycetidae</taxon>
        <taxon>Pleosporales</taxon>
        <taxon>Pleosporineae</taxon>
        <taxon>Pleosporaceae</taxon>
        <taxon>Alternaria</taxon>
        <taxon>Alternaria sect. Panax</taxon>
    </lineage>
</organism>
<comment type="caution">
    <text evidence="1">The sequence shown here is derived from an EMBL/GenBank/DDBJ whole genome shotgun (WGS) entry which is preliminary data.</text>
</comment>
<dbReference type="Proteomes" id="UP001199106">
    <property type="component" value="Unassembled WGS sequence"/>
</dbReference>
<gene>
    <name evidence="1" type="ORF">G6011_03156</name>
</gene>
<dbReference type="AlphaFoldDB" id="A0AAD4IE76"/>
<protein>
    <submittedName>
        <fullName evidence="1">Uncharacterized protein</fullName>
    </submittedName>
</protein>
<evidence type="ECO:0000313" key="1">
    <source>
        <dbReference type="EMBL" id="KAG9193121.1"/>
    </source>
</evidence>